<keyword evidence="2" id="KW-1185">Reference proteome</keyword>
<gene>
    <name evidence="1" type="ORF">CBF29_05310</name>
</gene>
<dbReference type="EMBL" id="NGKA01000006">
    <property type="protein sequence ID" value="RSU13088.1"/>
    <property type="molecule type" value="Genomic_DNA"/>
</dbReference>
<dbReference type="RefSeq" id="WP_126808142.1">
    <property type="nucleotide sequence ID" value="NZ_NGKA01000006.1"/>
</dbReference>
<name>A0A430AYG9_9ENTE</name>
<proteinExistence type="predicted"/>
<evidence type="ECO:0000313" key="2">
    <source>
        <dbReference type="Proteomes" id="UP000287605"/>
    </source>
</evidence>
<comment type="caution">
    <text evidence="1">The sequence shown here is derived from an EMBL/GenBank/DDBJ whole genome shotgun (WGS) entry which is preliminary data.</text>
</comment>
<organism evidence="1 2">
    <name type="scientific">Vagococcus elongatus</name>
    <dbReference type="NCBI Taxonomy" id="180344"/>
    <lineage>
        <taxon>Bacteria</taxon>
        <taxon>Bacillati</taxon>
        <taxon>Bacillota</taxon>
        <taxon>Bacilli</taxon>
        <taxon>Lactobacillales</taxon>
        <taxon>Enterococcaceae</taxon>
        <taxon>Vagococcus</taxon>
    </lineage>
</organism>
<dbReference type="Proteomes" id="UP000287605">
    <property type="component" value="Unassembled WGS sequence"/>
</dbReference>
<dbReference type="OrthoDB" id="8704087at2"/>
<evidence type="ECO:0000313" key="1">
    <source>
        <dbReference type="EMBL" id="RSU13088.1"/>
    </source>
</evidence>
<accession>A0A430AYG9</accession>
<sequence length="254" mass="29802">MKATQVYVHLDTISNSVMSKGMSLVDFQEAITLFPQNILLLSAEPSAGEFEPSTGLRMIRGEEAIRQFFNSSLDNGNSMKWIDFKSIDLLRQLTPIEISELLYFAHMRTHLHSPFFYKLQNNFVFFGRQDDYGKVYYRHLDEFFLVLQRGIERQVQEQVNHRRLFFQQKVAIPTVDLKLLKEAKSILQEGVVFDFSQKEMIDDLYCVPVYIMEDKIKTATERDEKILTLIYSHLDRTWTIEYEDVGLLYGSKQV</sequence>
<reference evidence="1 2" key="1">
    <citation type="submission" date="2017-05" db="EMBL/GenBank/DDBJ databases">
        <title>Vagococcus spp. assemblies.</title>
        <authorList>
            <person name="Gulvik C.A."/>
        </authorList>
    </citation>
    <scope>NUCLEOTIDE SEQUENCE [LARGE SCALE GENOMIC DNA]</scope>
    <source>
        <strain evidence="1 2">CCUG 51432</strain>
    </source>
</reference>
<protein>
    <submittedName>
        <fullName evidence="1">Uncharacterized protein</fullName>
    </submittedName>
</protein>
<dbReference type="AlphaFoldDB" id="A0A430AYG9"/>